<dbReference type="OrthoDB" id="2017893at2759"/>
<evidence type="ECO:0000259" key="4">
    <source>
        <dbReference type="PROSITE" id="PS50056"/>
    </source>
</evidence>
<dbReference type="PROSITE" id="PS50054">
    <property type="entry name" value="TYR_PHOSPHATASE_DUAL"/>
    <property type="match status" value="1"/>
</dbReference>
<dbReference type="InterPro" id="IPR029021">
    <property type="entry name" value="Prot-tyrosine_phosphatase-like"/>
</dbReference>
<dbReference type="GO" id="GO:0005737">
    <property type="term" value="C:cytoplasm"/>
    <property type="evidence" value="ECO:0007669"/>
    <property type="project" value="TreeGrafter"/>
</dbReference>
<reference evidence="5 6" key="1">
    <citation type="submission" date="2016-07" db="EMBL/GenBank/DDBJ databases">
        <title>Pervasive Adenine N6-methylation of Active Genes in Fungi.</title>
        <authorList>
            <consortium name="DOE Joint Genome Institute"/>
            <person name="Mondo S.J."/>
            <person name="Dannebaum R.O."/>
            <person name="Kuo R.C."/>
            <person name="Labutti K."/>
            <person name="Haridas S."/>
            <person name="Kuo A."/>
            <person name="Salamov A."/>
            <person name="Ahrendt S.R."/>
            <person name="Lipzen A."/>
            <person name="Sullivan W."/>
            <person name="Andreopoulos W.B."/>
            <person name="Clum A."/>
            <person name="Lindquist E."/>
            <person name="Daum C."/>
            <person name="Ramamoorthy G.K."/>
            <person name="Gryganskyi A."/>
            <person name="Culley D."/>
            <person name="Magnuson J.K."/>
            <person name="James T.Y."/>
            <person name="O'Malley M.A."/>
            <person name="Stajich J.E."/>
            <person name="Spatafora J.W."/>
            <person name="Visel A."/>
            <person name="Grigoriev I.V."/>
        </authorList>
    </citation>
    <scope>NUCLEOTIDE SEQUENCE [LARGE SCALE GENOMIC DNA]</scope>
    <source>
        <strain evidence="5 6">CBS 931.73</strain>
    </source>
</reference>
<sequence length="185" mass="21292">MRREMQEILPRLYLGPCSVAKSLPTLTQNQITHIVCLRSVDEAFFMRPYFPEQLKYLLIEVSDDTLQNLIKQFPTVKSFIDQAIAEGGRVLIHCESGISRAPAFVVAYVMESMGLSYQIAFNYVQSKRFCINPNDNFKNQLKAYESIYRARCAPIQRADEQGIRRPRDTSPSSDDKKRAKVYVDL</sequence>
<dbReference type="AlphaFoldDB" id="A0A1Y1YW84"/>
<dbReference type="GO" id="GO:1990444">
    <property type="term" value="F:F-box domain binding"/>
    <property type="evidence" value="ECO:0007669"/>
    <property type="project" value="TreeGrafter"/>
</dbReference>
<dbReference type="SMART" id="SM00195">
    <property type="entry name" value="DSPc"/>
    <property type="match status" value="1"/>
</dbReference>
<proteinExistence type="inferred from homology"/>
<dbReference type="STRING" id="1314790.A0A1Y1YW84"/>
<dbReference type="InterPro" id="IPR020422">
    <property type="entry name" value="TYR_PHOSPHATASE_DUAL_dom"/>
</dbReference>
<dbReference type="PROSITE" id="PS50056">
    <property type="entry name" value="TYR_PHOSPHATASE_2"/>
    <property type="match status" value="1"/>
</dbReference>
<dbReference type="PANTHER" id="PTHR46588:SF1">
    <property type="entry name" value="SERINE_THREONINE_TYROSINE-INTERACTING PROTEIN"/>
    <property type="match status" value="1"/>
</dbReference>
<dbReference type="GO" id="GO:0070372">
    <property type="term" value="P:regulation of ERK1 and ERK2 cascade"/>
    <property type="evidence" value="ECO:0007669"/>
    <property type="project" value="TreeGrafter"/>
</dbReference>
<dbReference type="EMBL" id="MCFE01000059">
    <property type="protein sequence ID" value="ORY02219.1"/>
    <property type="molecule type" value="Genomic_DNA"/>
</dbReference>
<comment type="similarity">
    <text evidence="1">Belongs to the protein-tyrosine phosphatase family. Non-receptor class subfamily.</text>
</comment>
<dbReference type="GO" id="GO:0140096">
    <property type="term" value="F:catalytic activity, acting on a protein"/>
    <property type="evidence" value="ECO:0007669"/>
    <property type="project" value="UniProtKB-ARBA"/>
</dbReference>
<dbReference type="FunFam" id="3.90.190.10:FF:000036">
    <property type="entry name" value="Serine/threonine/tyrosine-interacting protein a"/>
    <property type="match status" value="1"/>
</dbReference>
<evidence type="ECO:0000256" key="1">
    <source>
        <dbReference type="ARBA" id="ARBA00009649"/>
    </source>
</evidence>
<evidence type="ECO:0000313" key="5">
    <source>
        <dbReference type="EMBL" id="ORY02219.1"/>
    </source>
</evidence>
<dbReference type="InterPro" id="IPR000387">
    <property type="entry name" value="Tyr_Pase_dom"/>
</dbReference>
<accession>A0A1Y1YW84</accession>
<dbReference type="InterPro" id="IPR052449">
    <property type="entry name" value="STYX-Interacting_Phosphatase"/>
</dbReference>
<dbReference type="GO" id="GO:0005654">
    <property type="term" value="C:nucleoplasm"/>
    <property type="evidence" value="ECO:0007669"/>
    <property type="project" value="TreeGrafter"/>
</dbReference>
<dbReference type="Pfam" id="PF00782">
    <property type="entry name" value="DSPc"/>
    <property type="match status" value="1"/>
</dbReference>
<dbReference type="Proteomes" id="UP000193498">
    <property type="component" value="Unassembled WGS sequence"/>
</dbReference>
<dbReference type="InParanoid" id="A0A1Y1YW84"/>
<organism evidence="5 6">
    <name type="scientific">Basidiobolus meristosporus CBS 931.73</name>
    <dbReference type="NCBI Taxonomy" id="1314790"/>
    <lineage>
        <taxon>Eukaryota</taxon>
        <taxon>Fungi</taxon>
        <taxon>Fungi incertae sedis</taxon>
        <taxon>Zoopagomycota</taxon>
        <taxon>Entomophthoromycotina</taxon>
        <taxon>Basidiobolomycetes</taxon>
        <taxon>Basidiobolales</taxon>
        <taxon>Basidiobolaceae</taxon>
        <taxon>Basidiobolus</taxon>
    </lineage>
</organism>
<dbReference type="PANTHER" id="PTHR46588">
    <property type="entry name" value="SERINE/THREONINE/TYROSINE-INTERACTING PROTEIN"/>
    <property type="match status" value="1"/>
</dbReference>
<feature type="domain" description="Tyrosine-protein phosphatase" evidence="3">
    <location>
        <begin position="4"/>
        <end position="150"/>
    </location>
</feature>
<evidence type="ECO:0000313" key="6">
    <source>
        <dbReference type="Proteomes" id="UP000193498"/>
    </source>
</evidence>
<comment type="caution">
    <text evidence="5">The sequence shown here is derived from an EMBL/GenBank/DDBJ whole genome shotgun (WGS) entry which is preliminary data.</text>
</comment>
<keyword evidence="6" id="KW-1185">Reference proteome</keyword>
<dbReference type="InterPro" id="IPR000340">
    <property type="entry name" value="Dual-sp_phosphatase_cat-dom"/>
</dbReference>
<gene>
    <name evidence="5" type="ORF">K493DRAFT_328647</name>
</gene>
<dbReference type="SUPFAM" id="SSF52799">
    <property type="entry name" value="(Phosphotyrosine protein) phosphatases II"/>
    <property type="match status" value="1"/>
</dbReference>
<dbReference type="Gene3D" id="3.90.190.10">
    <property type="entry name" value="Protein tyrosine phosphatase superfamily"/>
    <property type="match status" value="1"/>
</dbReference>
<evidence type="ECO:0000256" key="2">
    <source>
        <dbReference type="SAM" id="MobiDB-lite"/>
    </source>
</evidence>
<name>A0A1Y1YW84_9FUNG</name>
<feature type="domain" description="Tyrosine specific protein phosphatases" evidence="4">
    <location>
        <begin position="70"/>
        <end position="128"/>
    </location>
</feature>
<feature type="region of interest" description="Disordered" evidence="2">
    <location>
        <begin position="159"/>
        <end position="178"/>
    </location>
</feature>
<protein>
    <submittedName>
        <fullName evidence="5">DSPc-domain-containing protein</fullName>
    </submittedName>
</protein>
<dbReference type="GO" id="GO:0062026">
    <property type="term" value="P:negative regulation of SCF-dependent proteasomal ubiquitin-dependent catabolic process"/>
    <property type="evidence" value="ECO:0007669"/>
    <property type="project" value="TreeGrafter"/>
</dbReference>
<evidence type="ECO:0000259" key="3">
    <source>
        <dbReference type="PROSITE" id="PS50054"/>
    </source>
</evidence>